<gene>
    <name evidence="9" type="primary">tmcA</name>
    <name evidence="13" type="ORF">MD483_19150</name>
</gene>
<evidence type="ECO:0000256" key="7">
    <source>
        <dbReference type="ARBA" id="ARBA00022884"/>
    </source>
</evidence>
<name>A0A9X3CHF7_9VIBR</name>
<evidence type="ECO:0000256" key="1">
    <source>
        <dbReference type="ARBA" id="ARBA00022490"/>
    </source>
</evidence>
<evidence type="ECO:0000256" key="5">
    <source>
        <dbReference type="ARBA" id="ARBA00022741"/>
    </source>
</evidence>
<dbReference type="Pfam" id="PF05127">
    <property type="entry name" value="NAT10_TcmA_helicase"/>
    <property type="match status" value="1"/>
</dbReference>
<comment type="function">
    <text evidence="9">Catalyzes the formation of N(4)-acetylcytidine (ac(4)C) at the wobble position of tRNA(Met), by using acetyl-CoA as an acetyl donor and ATP (or GTP).</text>
</comment>
<evidence type="ECO:0000256" key="6">
    <source>
        <dbReference type="ARBA" id="ARBA00022840"/>
    </source>
</evidence>
<feature type="binding site" evidence="9">
    <location>
        <begin position="473"/>
        <end position="475"/>
    </location>
    <ligand>
        <name>acetyl-CoA</name>
        <dbReference type="ChEBI" id="CHEBI:57288"/>
    </ligand>
</feature>
<keyword evidence="14" id="KW-1185">Reference proteome</keyword>
<feature type="domain" description="N-acetyltransferase" evidence="12">
    <location>
        <begin position="495"/>
        <end position="542"/>
    </location>
</feature>
<dbReference type="GO" id="GO:0051392">
    <property type="term" value="F:tRNA cytidine N4-acetyltransferase activity"/>
    <property type="evidence" value="ECO:0007669"/>
    <property type="project" value="UniProtKB-UniRule"/>
</dbReference>
<dbReference type="InterPro" id="IPR007807">
    <property type="entry name" value="TcmA/NAT10_helicase"/>
</dbReference>
<dbReference type="SUPFAM" id="SSF55729">
    <property type="entry name" value="Acyl-CoA N-acyltransferases (Nat)"/>
    <property type="match status" value="1"/>
</dbReference>
<evidence type="ECO:0000256" key="4">
    <source>
        <dbReference type="ARBA" id="ARBA00022694"/>
    </source>
</evidence>
<evidence type="ECO:0000313" key="13">
    <source>
        <dbReference type="EMBL" id="MCW8335933.1"/>
    </source>
</evidence>
<dbReference type="InterPro" id="IPR016181">
    <property type="entry name" value="Acyl_CoA_acyltransferase"/>
</dbReference>
<evidence type="ECO:0000259" key="11">
    <source>
        <dbReference type="Pfam" id="PF08351"/>
    </source>
</evidence>
<dbReference type="GO" id="GO:0002101">
    <property type="term" value="P:tRNA wobble cytosine modification"/>
    <property type="evidence" value="ECO:0007669"/>
    <property type="project" value="UniProtKB-UniRule"/>
</dbReference>
<dbReference type="GO" id="GO:1990883">
    <property type="term" value="F:18S rRNA cytidine N-acetyltransferase activity"/>
    <property type="evidence" value="ECO:0007669"/>
    <property type="project" value="TreeGrafter"/>
</dbReference>
<comment type="subcellular location">
    <subcellularLocation>
        <location evidence="9">Cytoplasm</location>
    </subcellularLocation>
</comment>
<dbReference type="PANTHER" id="PTHR10925:SF5">
    <property type="entry name" value="RNA CYTIDINE ACETYLTRANSFERASE"/>
    <property type="match status" value="1"/>
</dbReference>
<keyword evidence="2 9" id="KW-0820">tRNA-binding</keyword>
<dbReference type="InterPro" id="IPR024914">
    <property type="entry name" value="tRNA_acetyltr_TmcA"/>
</dbReference>
<comment type="caution">
    <text evidence="13">The sequence shown here is derived from an EMBL/GenBank/DDBJ whole genome shotgun (WGS) entry which is preliminary data.</text>
</comment>
<evidence type="ECO:0000256" key="8">
    <source>
        <dbReference type="ARBA" id="ARBA00023315"/>
    </source>
</evidence>
<feature type="domain" description="TmcA/NAT10 N-terminal" evidence="11">
    <location>
        <begin position="5"/>
        <end position="108"/>
    </location>
</feature>
<evidence type="ECO:0000259" key="12">
    <source>
        <dbReference type="Pfam" id="PF13718"/>
    </source>
</evidence>
<feature type="domain" description="N-acetyltransferase" evidence="12">
    <location>
        <begin position="382"/>
        <end position="494"/>
    </location>
</feature>
<dbReference type="GO" id="GO:1904812">
    <property type="term" value="P:rRNA acetylation involved in maturation of SSU-rRNA"/>
    <property type="evidence" value="ECO:0007669"/>
    <property type="project" value="TreeGrafter"/>
</dbReference>
<dbReference type="Gene3D" id="3.40.50.11040">
    <property type="match status" value="1"/>
</dbReference>
<dbReference type="InterPro" id="IPR000182">
    <property type="entry name" value="GNAT_dom"/>
</dbReference>
<dbReference type="GO" id="GO:0051391">
    <property type="term" value="P:tRNA acetylation"/>
    <property type="evidence" value="ECO:0007669"/>
    <property type="project" value="UniProtKB-UniRule"/>
</dbReference>
<keyword evidence="4 9" id="KW-0819">tRNA processing</keyword>
<dbReference type="InterPro" id="IPR032672">
    <property type="entry name" value="TmcA/NAT10/Kre33"/>
</dbReference>
<dbReference type="AlphaFoldDB" id="A0A9X3CHF7"/>
<dbReference type="PANTHER" id="PTHR10925">
    <property type="entry name" value="N-ACETYLTRANSFERASE 10"/>
    <property type="match status" value="1"/>
</dbReference>
<dbReference type="Proteomes" id="UP001155586">
    <property type="component" value="Unassembled WGS sequence"/>
</dbReference>
<comment type="catalytic activity">
    <reaction evidence="9">
        <text>cytidine(34) in elongator tRNA(Met) + acetyl-CoA + ATP + H2O = N(4)-acetylcytidine(34) in elongator tRNA(Met) + ADP + phosphate + CoA + H(+)</text>
        <dbReference type="Rhea" id="RHEA:43788"/>
        <dbReference type="Rhea" id="RHEA-COMP:10693"/>
        <dbReference type="Rhea" id="RHEA-COMP:10694"/>
        <dbReference type="ChEBI" id="CHEBI:15377"/>
        <dbReference type="ChEBI" id="CHEBI:15378"/>
        <dbReference type="ChEBI" id="CHEBI:30616"/>
        <dbReference type="ChEBI" id="CHEBI:43474"/>
        <dbReference type="ChEBI" id="CHEBI:57287"/>
        <dbReference type="ChEBI" id="CHEBI:57288"/>
        <dbReference type="ChEBI" id="CHEBI:74900"/>
        <dbReference type="ChEBI" id="CHEBI:82748"/>
        <dbReference type="ChEBI" id="CHEBI:456216"/>
        <dbReference type="EC" id="2.3.1.193"/>
    </reaction>
</comment>
<keyword evidence="8 9" id="KW-0012">Acyltransferase</keyword>
<dbReference type="EC" id="2.3.1.193" evidence="9"/>
<keyword evidence="5 9" id="KW-0547">Nucleotide-binding</keyword>
<comment type="caution">
    <text evidence="9">Lacks conserved residue(s) required for the propagation of feature annotation.</text>
</comment>
<dbReference type="Pfam" id="PF08351">
    <property type="entry name" value="TmcA_N"/>
    <property type="match status" value="1"/>
</dbReference>
<feature type="binding site" evidence="9">
    <location>
        <position position="327"/>
    </location>
    <ligand>
        <name>ATP</name>
        <dbReference type="ChEBI" id="CHEBI:30616"/>
    </ligand>
</feature>
<dbReference type="RefSeq" id="WP_265689016.1">
    <property type="nucleotide sequence ID" value="NZ_JAKRRX010000157.1"/>
</dbReference>
<keyword evidence="1 9" id="KW-0963">Cytoplasm</keyword>
<feature type="domain" description="TcmA/NAT10 helicase" evidence="10">
    <location>
        <begin position="179"/>
        <end position="345"/>
    </location>
</feature>
<accession>A0A9X3CHF7</accession>
<dbReference type="EMBL" id="JAKRRX010000157">
    <property type="protein sequence ID" value="MCW8335933.1"/>
    <property type="molecule type" value="Genomic_DNA"/>
</dbReference>
<dbReference type="Gene3D" id="3.40.630.30">
    <property type="match status" value="1"/>
</dbReference>
<dbReference type="HAMAP" id="MF_01886">
    <property type="entry name" value="tRNA_acetyltr_TmcA"/>
    <property type="match status" value="1"/>
</dbReference>
<protein>
    <recommendedName>
        <fullName evidence="9">tRNA(Met) cytidine acetyltransferase TmcA</fullName>
        <ecNumber evidence="9">2.3.1.193</ecNumber>
    </recommendedName>
</protein>
<dbReference type="Pfam" id="PF13718">
    <property type="entry name" value="GNAT_acetyltr_2"/>
    <property type="match status" value="2"/>
</dbReference>
<evidence type="ECO:0000256" key="2">
    <source>
        <dbReference type="ARBA" id="ARBA00022555"/>
    </source>
</evidence>
<sequence length="679" mass="74712">MATLTHFLTQLILQAKKQRHRYGIALSGNHEDCTQVIDMILSQYDEPVCFQVGGQADSKLRHVAYNKGQRLLGDECQLLVCDLSTGFDANSFSAALGTLVGGGLLLVIGKANQLNEHARAWLDKGLHQLIQLEASGSSIPIMPALVESKAVGYQPYEQQQLAIEKICRVVEGHRKRPLVMTADRGRGKSSALGIAAAQLMQKRDINIVVTAPQASSIAPVLQHAEQVLPQAVIEKGTVRYANSTLRYIAPDELLREKIECDALLVDEAAAIPLPMLQAMVARYHRCVFSSTIHGYEGSGRGFSLKFIEWLKEQRPGMQTCHIEQPIRWQGGDPLESWHYQTFLLDAELPVLDVEPFDTGMTKLVKLDKTDLVEGPQKFGQYFALLVNAHYQTSPNDLFLALQDDAISVYAAYCNEACVGCMLVVEEGGLDDELVKDIQLGLRRPKGQLVSAGIANHLGITQAATQTSLRIMRIAVHPQLQQRGIGSMMLASLAEQTSASFLSTSFGAMPDLLSFWSNNGFVAVKVGSSRDQASGSYSVIMVSEPQQQWQQQAHLLFSASLDYQFTDSLNQMEPPMVKALLASRKSAPEFTVSMPLIMQYVAGGASYESVAFLIKQLLLSLDKTKLSPVSDLIVAKVLQQKTWASCVGEFDLIGRKQCEQRLKQDLAEIVQNLHCKPTSL</sequence>
<reference evidence="13" key="1">
    <citation type="submission" date="2022-02" db="EMBL/GenBank/DDBJ databases">
        <title>Vibrio sp. nov., a new bacterium isolated from Bohai sea, China.</title>
        <authorList>
            <person name="Yuan Y."/>
        </authorList>
    </citation>
    <scope>NUCLEOTIDE SEQUENCE</scope>
    <source>
        <strain evidence="13">DBSS07</strain>
    </source>
</reference>
<proteinExistence type="inferred from homology"/>
<comment type="similarity">
    <text evidence="9">Belongs to the TmcA family.</text>
</comment>
<dbReference type="CDD" id="cd04301">
    <property type="entry name" value="NAT_SF"/>
    <property type="match status" value="1"/>
</dbReference>
<dbReference type="GO" id="GO:0005737">
    <property type="term" value="C:cytoplasm"/>
    <property type="evidence" value="ECO:0007669"/>
    <property type="project" value="UniProtKB-SubCell"/>
</dbReference>
<keyword evidence="6 9" id="KW-0067">ATP-binding</keyword>
<dbReference type="GO" id="GO:0005524">
    <property type="term" value="F:ATP binding"/>
    <property type="evidence" value="ECO:0007669"/>
    <property type="project" value="UniProtKB-UniRule"/>
</dbReference>
<dbReference type="InterPro" id="IPR027417">
    <property type="entry name" value="P-loop_NTPase"/>
</dbReference>
<keyword evidence="3 9" id="KW-0808">Transferase</keyword>
<organism evidence="13 14">
    <name type="scientific">Vibrio paucivorans</name>
    <dbReference type="NCBI Taxonomy" id="2829489"/>
    <lineage>
        <taxon>Bacteria</taxon>
        <taxon>Pseudomonadati</taxon>
        <taxon>Pseudomonadota</taxon>
        <taxon>Gammaproteobacteria</taxon>
        <taxon>Vibrionales</taxon>
        <taxon>Vibrionaceae</taxon>
        <taxon>Vibrio</taxon>
    </lineage>
</organism>
<feature type="binding site" evidence="9">
    <location>
        <position position="159"/>
    </location>
    <ligand>
        <name>ATP</name>
        <dbReference type="ChEBI" id="CHEBI:30616"/>
    </ligand>
</feature>
<evidence type="ECO:0000259" key="10">
    <source>
        <dbReference type="Pfam" id="PF05127"/>
    </source>
</evidence>
<dbReference type="InterPro" id="IPR013562">
    <property type="entry name" value="TmcA/NAT10_N"/>
</dbReference>
<evidence type="ECO:0000313" key="14">
    <source>
        <dbReference type="Proteomes" id="UP001155586"/>
    </source>
</evidence>
<keyword evidence="7 9" id="KW-0694">RNA-binding</keyword>
<dbReference type="Gene3D" id="3.40.50.300">
    <property type="entry name" value="P-loop containing nucleotide triphosphate hydrolases"/>
    <property type="match status" value="1"/>
</dbReference>
<evidence type="ECO:0000256" key="3">
    <source>
        <dbReference type="ARBA" id="ARBA00022679"/>
    </source>
</evidence>
<dbReference type="SUPFAM" id="SSF52540">
    <property type="entry name" value="P-loop containing nucleoside triphosphate hydrolases"/>
    <property type="match status" value="1"/>
</dbReference>
<evidence type="ECO:0000256" key="9">
    <source>
        <dbReference type="HAMAP-Rule" id="MF_01886"/>
    </source>
</evidence>
<dbReference type="GO" id="GO:0000049">
    <property type="term" value="F:tRNA binding"/>
    <property type="evidence" value="ECO:0007669"/>
    <property type="project" value="UniProtKB-UniRule"/>
</dbReference>